<evidence type="ECO:0000256" key="4">
    <source>
        <dbReference type="ARBA" id="ARBA00022679"/>
    </source>
</evidence>
<dbReference type="STRING" id="589865.DaAHT2_0661"/>
<gene>
    <name evidence="7" type="ordered locus">DaAHT2_0661</name>
</gene>
<dbReference type="GO" id="GO:0008983">
    <property type="term" value="F:protein-glutamate O-methyltransferase activity"/>
    <property type="evidence" value="ECO:0007669"/>
    <property type="project" value="UniProtKB-EC"/>
</dbReference>
<dbReference type="InterPro" id="IPR050903">
    <property type="entry name" value="Bact_Chemotaxis_MeTrfase"/>
</dbReference>
<keyword evidence="4 7" id="KW-0808">Transferase</keyword>
<dbReference type="Pfam" id="PF01739">
    <property type="entry name" value="CheR"/>
    <property type="match status" value="1"/>
</dbReference>
<dbReference type="Gene3D" id="3.40.50.150">
    <property type="entry name" value="Vaccinia Virus protein VP39"/>
    <property type="match status" value="1"/>
</dbReference>
<dbReference type="HOGENOM" id="CLU_025854_0_0_7"/>
<dbReference type="eggNOG" id="COG1352">
    <property type="taxonomic scope" value="Bacteria"/>
</dbReference>
<dbReference type="InParanoid" id="D6Z1B0"/>
<dbReference type="PRINTS" id="PR00996">
    <property type="entry name" value="CHERMTFRASE"/>
</dbReference>
<dbReference type="AlphaFoldDB" id="D6Z1B0"/>
<proteinExistence type="predicted"/>
<dbReference type="SMART" id="SM00138">
    <property type="entry name" value="MeTrc"/>
    <property type="match status" value="1"/>
</dbReference>
<dbReference type="InterPro" id="IPR026024">
    <property type="entry name" value="Chemotaxis_MeTrfase_CheR"/>
</dbReference>
<dbReference type="SUPFAM" id="SSF47757">
    <property type="entry name" value="Chemotaxis receptor methyltransferase CheR, N-terminal domain"/>
    <property type="match status" value="1"/>
</dbReference>
<dbReference type="SUPFAM" id="SSF53335">
    <property type="entry name" value="S-adenosyl-L-methionine-dependent methyltransferases"/>
    <property type="match status" value="1"/>
</dbReference>
<dbReference type="EC" id="2.1.1.80" evidence="2"/>
<organism evidence="7 8">
    <name type="scientific">Desulfurivibrio alkaliphilus (strain DSM 19089 / UNIQEM U267 / AHT2)</name>
    <dbReference type="NCBI Taxonomy" id="589865"/>
    <lineage>
        <taxon>Bacteria</taxon>
        <taxon>Pseudomonadati</taxon>
        <taxon>Thermodesulfobacteriota</taxon>
        <taxon>Desulfobulbia</taxon>
        <taxon>Desulfobulbales</taxon>
        <taxon>Desulfobulbaceae</taxon>
        <taxon>Desulfurivibrio</taxon>
    </lineage>
</organism>
<dbReference type="PANTHER" id="PTHR24422">
    <property type="entry name" value="CHEMOTAXIS PROTEIN METHYLTRANSFERASE"/>
    <property type="match status" value="1"/>
</dbReference>
<evidence type="ECO:0000313" key="8">
    <source>
        <dbReference type="Proteomes" id="UP000001508"/>
    </source>
</evidence>
<dbReference type="InterPro" id="IPR036804">
    <property type="entry name" value="CheR_N_sf"/>
</dbReference>
<dbReference type="InterPro" id="IPR022642">
    <property type="entry name" value="CheR_C"/>
</dbReference>
<dbReference type="PIRSF" id="PIRSF000410">
    <property type="entry name" value="CheR"/>
    <property type="match status" value="1"/>
</dbReference>
<dbReference type="InterPro" id="IPR000780">
    <property type="entry name" value="CheR_MeTrfase"/>
</dbReference>
<dbReference type="GO" id="GO:0032259">
    <property type="term" value="P:methylation"/>
    <property type="evidence" value="ECO:0007669"/>
    <property type="project" value="UniProtKB-KW"/>
</dbReference>
<sequence>MNQVLTISDREFSLIRNLVYERFGINLTEQKRSLVVGRLQKLLRTEGYQTFQEYHEALVADTSGAALDKLINRISTNYTYFNREQAHFDFFHQEVLPALINRQRANREQDLRIWSAGCSSGEEPYYLNILMMEQLGGEYAAWRAGVLATDISDQALCKARRGLYEDDQVSRLPLLLRNKYFDRQPNGSWQARENLRREVTFRRFNLMNRQFCFKKGFQVIFCRNVMIYFDTATRQALVRRFHHCLEPGGYLFIGHSETLGREQSDFQYLMPAVYRRR</sequence>
<dbReference type="PROSITE" id="PS50123">
    <property type="entry name" value="CHER"/>
    <property type="match status" value="1"/>
</dbReference>
<dbReference type="InterPro" id="IPR022641">
    <property type="entry name" value="CheR_N"/>
</dbReference>
<name>D6Z1B0_DESAT</name>
<dbReference type="Gene3D" id="1.10.155.10">
    <property type="entry name" value="Chemotaxis receptor methyltransferase CheR, N-terminal domain"/>
    <property type="match status" value="1"/>
</dbReference>
<comment type="catalytic activity">
    <reaction evidence="1">
        <text>L-glutamyl-[protein] + S-adenosyl-L-methionine = [protein]-L-glutamate 5-O-methyl ester + S-adenosyl-L-homocysteine</text>
        <dbReference type="Rhea" id="RHEA:24452"/>
        <dbReference type="Rhea" id="RHEA-COMP:10208"/>
        <dbReference type="Rhea" id="RHEA-COMP:10311"/>
        <dbReference type="ChEBI" id="CHEBI:29973"/>
        <dbReference type="ChEBI" id="CHEBI:57856"/>
        <dbReference type="ChEBI" id="CHEBI:59789"/>
        <dbReference type="ChEBI" id="CHEBI:82795"/>
        <dbReference type="EC" id="2.1.1.80"/>
    </reaction>
</comment>
<dbReference type="Proteomes" id="UP000001508">
    <property type="component" value="Chromosome"/>
</dbReference>
<dbReference type="Pfam" id="PF03705">
    <property type="entry name" value="CheR_N"/>
    <property type="match status" value="1"/>
</dbReference>
<keyword evidence="3 7" id="KW-0489">Methyltransferase</keyword>
<keyword evidence="5" id="KW-0949">S-adenosyl-L-methionine</keyword>
<evidence type="ECO:0000313" key="7">
    <source>
        <dbReference type="EMBL" id="ADH85365.1"/>
    </source>
</evidence>
<evidence type="ECO:0000256" key="2">
    <source>
        <dbReference type="ARBA" id="ARBA00012534"/>
    </source>
</evidence>
<evidence type="ECO:0000259" key="6">
    <source>
        <dbReference type="PROSITE" id="PS50123"/>
    </source>
</evidence>
<dbReference type="OrthoDB" id="9786165at2"/>
<feature type="domain" description="CheR-type methyltransferase" evidence="6">
    <location>
        <begin position="1"/>
        <end position="277"/>
    </location>
</feature>
<dbReference type="RefSeq" id="WP_013162895.1">
    <property type="nucleotide sequence ID" value="NC_014216.1"/>
</dbReference>
<dbReference type="InterPro" id="IPR029063">
    <property type="entry name" value="SAM-dependent_MTases_sf"/>
</dbReference>
<keyword evidence="8" id="KW-1185">Reference proteome</keyword>
<accession>D6Z1B0</accession>
<dbReference type="CDD" id="cd02440">
    <property type="entry name" value="AdoMet_MTases"/>
    <property type="match status" value="1"/>
</dbReference>
<reference evidence="8" key="1">
    <citation type="submission" date="2010-02" db="EMBL/GenBank/DDBJ databases">
        <title>Complete sequence of Desulfurivibrio alkaliphilus AHT2.</title>
        <authorList>
            <consortium name="US DOE Joint Genome Institute"/>
            <person name="Pitluck S."/>
            <person name="Chertkov O."/>
            <person name="Detter J.C."/>
            <person name="Han C."/>
            <person name="Tapia R."/>
            <person name="Larimer F."/>
            <person name="Land M."/>
            <person name="Hauser L."/>
            <person name="Kyrpides N."/>
            <person name="Mikhailova N."/>
            <person name="Sorokin D.Y."/>
            <person name="Muyzer G."/>
            <person name="Woyke T."/>
        </authorList>
    </citation>
    <scope>NUCLEOTIDE SEQUENCE [LARGE SCALE GENOMIC DNA]</scope>
    <source>
        <strain evidence="8">DSM 19089 / UNIQEM U267 / AHT2</strain>
    </source>
</reference>
<evidence type="ECO:0000256" key="3">
    <source>
        <dbReference type="ARBA" id="ARBA00022603"/>
    </source>
</evidence>
<dbReference type="EMBL" id="CP001940">
    <property type="protein sequence ID" value="ADH85365.1"/>
    <property type="molecule type" value="Genomic_DNA"/>
</dbReference>
<protein>
    <recommendedName>
        <fullName evidence="2">protein-glutamate O-methyltransferase</fullName>
        <ecNumber evidence="2">2.1.1.80</ecNumber>
    </recommendedName>
</protein>
<dbReference type="PANTHER" id="PTHR24422:SF19">
    <property type="entry name" value="CHEMOTAXIS PROTEIN METHYLTRANSFERASE"/>
    <property type="match status" value="1"/>
</dbReference>
<dbReference type="KEGG" id="dak:DaAHT2_0661"/>
<evidence type="ECO:0000256" key="1">
    <source>
        <dbReference type="ARBA" id="ARBA00001541"/>
    </source>
</evidence>
<evidence type="ECO:0000256" key="5">
    <source>
        <dbReference type="ARBA" id="ARBA00022691"/>
    </source>
</evidence>